<reference evidence="2 3" key="1">
    <citation type="submission" date="2016-06" db="EMBL/GenBank/DDBJ databases">
        <title>Genome sequence of endosymbiont of Candidatus Endolucinida thiodiazotropha.</title>
        <authorList>
            <person name="Poehlein A."/>
            <person name="Koenig S."/>
            <person name="Heiden S.E."/>
            <person name="Thuermer A."/>
            <person name="Voget S."/>
            <person name="Daniel R."/>
            <person name="Markert S."/>
            <person name="Gros O."/>
            <person name="Schweder T."/>
        </authorList>
    </citation>
    <scope>NUCLEOTIDE SEQUENCE [LARGE SCALE GENOMIC DNA]</scope>
    <source>
        <strain evidence="2 3">COS</strain>
    </source>
</reference>
<name>A0A7Z1AE38_9GAMM</name>
<dbReference type="EMBL" id="MARB01000020">
    <property type="protein sequence ID" value="ODJ86575.1"/>
    <property type="molecule type" value="Genomic_DNA"/>
</dbReference>
<evidence type="ECO:0000256" key="1">
    <source>
        <dbReference type="SAM" id="SignalP"/>
    </source>
</evidence>
<dbReference type="Pfam" id="PF09626">
    <property type="entry name" value="DHC"/>
    <property type="match status" value="1"/>
</dbReference>
<proteinExistence type="predicted"/>
<sequence length="199" mass="22999">MKTKIFWMLLASLFALTMLGNGLVLADRDRSEEDDDDWDEQLFRNWFKSANKPNHNQYSQLYQEECGSCHFPYQPVFLPAASWRTMMGKLDEHFGENAELSAEDQATLSSYLISNAADKVNREIPNKVMWSLRSSPVPERITETGFFKHEHNEIPYSVRNKKSGEKLTFSNCDSCHKKALQGSYNEHEIIIPGIGRWDD</sequence>
<protein>
    <submittedName>
        <fullName evidence="2">Diheme cytochrome c</fullName>
    </submittedName>
</protein>
<dbReference type="RefSeq" id="WP_235615248.1">
    <property type="nucleotide sequence ID" value="NZ_MARB01000020.1"/>
</dbReference>
<feature type="signal peptide" evidence="1">
    <location>
        <begin position="1"/>
        <end position="26"/>
    </location>
</feature>
<feature type="chain" id="PRO_5030748188" evidence="1">
    <location>
        <begin position="27"/>
        <end position="199"/>
    </location>
</feature>
<organism evidence="2 3">
    <name type="scientific">Candidatus Thiodiazotropha endolucinida</name>
    <dbReference type="NCBI Taxonomy" id="1655433"/>
    <lineage>
        <taxon>Bacteria</taxon>
        <taxon>Pseudomonadati</taxon>
        <taxon>Pseudomonadota</taxon>
        <taxon>Gammaproteobacteria</taxon>
        <taxon>Chromatiales</taxon>
        <taxon>Sedimenticolaceae</taxon>
        <taxon>Candidatus Thiodiazotropha</taxon>
    </lineage>
</organism>
<evidence type="ECO:0000313" key="3">
    <source>
        <dbReference type="Proteomes" id="UP000094769"/>
    </source>
</evidence>
<dbReference type="Proteomes" id="UP000094769">
    <property type="component" value="Unassembled WGS sequence"/>
</dbReference>
<evidence type="ECO:0000313" key="2">
    <source>
        <dbReference type="EMBL" id="ODJ86575.1"/>
    </source>
</evidence>
<keyword evidence="1" id="KW-0732">Signal</keyword>
<accession>A0A7Z1AE38</accession>
<dbReference type="InterPro" id="IPR018588">
    <property type="entry name" value="Dihaem_cytochrome-c"/>
</dbReference>
<gene>
    <name evidence="2" type="ORF">CODIS_32150</name>
</gene>
<dbReference type="AlphaFoldDB" id="A0A7Z1AE38"/>
<comment type="caution">
    <text evidence="2">The sequence shown here is derived from an EMBL/GenBank/DDBJ whole genome shotgun (WGS) entry which is preliminary data.</text>
</comment>
<keyword evidence="3" id="KW-1185">Reference proteome</keyword>